<gene>
    <name evidence="1" type="ORF">LX64_04767</name>
</gene>
<protein>
    <submittedName>
        <fullName evidence="1">Uncharacterized protein</fullName>
    </submittedName>
</protein>
<reference evidence="1 2" key="1">
    <citation type="submission" date="2018-06" db="EMBL/GenBank/DDBJ databases">
        <title>Genomic Encyclopedia of Archaeal and Bacterial Type Strains, Phase II (KMG-II): from individual species to whole genera.</title>
        <authorList>
            <person name="Goeker M."/>
        </authorList>
    </citation>
    <scope>NUCLEOTIDE SEQUENCE [LARGE SCALE GENOMIC DNA]</scope>
    <source>
        <strain evidence="1 2">DSM 23857</strain>
    </source>
</reference>
<dbReference type="AlphaFoldDB" id="A0A327Q1R4"/>
<accession>A0A327Q1R4</accession>
<dbReference type="EMBL" id="QLLL01000012">
    <property type="protein sequence ID" value="RAI98405.1"/>
    <property type="molecule type" value="Genomic_DNA"/>
</dbReference>
<keyword evidence="2" id="KW-1185">Reference proteome</keyword>
<comment type="caution">
    <text evidence="1">The sequence shown here is derived from an EMBL/GenBank/DDBJ whole genome shotgun (WGS) entry which is preliminary data.</text>
</comment>
<organism evidence="1 2">
    <name type="scientific">Chitinophaga skermanii</name>
    <dbReference type="NCBI Taxonomy" id="331697"/>
    <lineage>
        <taxon>Bacteria</taxon>
        <taxon>Pseudomonadati</taxon>
        <taxon>Bacteroidota</taxon>
        <taxon>Chitinophagia</taxon>
        <taxon>Chitinophagales</taxon>
        <taxon>Chitinophagaceae</taxon>
        <taxon>Chitinophaga</taxon>
    </lineage>
</organism>
<name>A0A327Q1R4_9BACT</name>
<evidence type="ECO:0000313" key="1">
    <source>
        <dbReference type="EMBL" id="RAI98405.1"/>
    </source>
</evidence>
<sequence>MKKQHKLTTILYKQKTADPYGPAVFNICKMYINKARTPRISL</sequence>
<proteinExistence type="predicted"/>
<dbReference type="Proteomes" id="UP000249547">
    <property type="component" value="Unassembled WGS sequence"/>
</dbReference>
<evidence type="ECO:0000313" key="2">
    <source>
        <dbReference type="Proteomes" id="UP000249547"/>
    </source>
</evidence>